<dbReference type="GO" id="GO:0006508">
    <property type="term" value="P:proteolysis"/>
    <property type="evidence" value="ECO:0007669"/>
    <property type="project" value="UniProtKB-KW"/>
</dbReference>
<dbReference type="PRINTS" id="PR00932">
    <property type="entry name" value="AMINO1PTASE"/>
</dbReference>
<evidence type="ECO:0000256" key="5">
    <source>
        <dbReference type="ARBA" id="ARBA00022723"/>
    </source>
</evidence>
<comment type="cofactor">
    <cofactor evidence="1 10">
        <name>Zn(2+)</name>
        <dbReference type="ChEBI" id="CHEBI:29105"/>
    </cofactor>
</comment>
<comment type="caution">
    <text evidence="11">The sequence shown here is derived from an EMBL/GenBank/DDBJ whole genome shotgun (WGS) entry which is preliminary data.</text>
</comment>
<comment type="similarity">
    <text evidence="2 9">Belongs to the peptidase M18 family.</text>
</comment>
<sequence>MEKKLAQELINFIDNSKTAFHAANEVQNMLVKDGFKELSERDSWNLEKGGKYFVKKNDSAVIAFVIGNGEIEKDGFRLIGAHTDAPGFKIKPNADMKSENRYVKLNTEGYGGAILSTWFDRPLSIAGRVTLKGENPLKPVVRLVDVNKPVLIIPNLAIHMNRSINEGYAINKQKDTLPLLGFINEKFEKDGYLISLLCESLGVKKEEILDFDLFLYEYTKGCLMGIDEELISIGRLDDQWMVFAGVRALLDSKEIDSTKVMICVDNEEIGSLTSQGANSSLIRRLLERIVISQGKGTEEFFRALANSVMISADLAHAVHPNLGEKHDPTNRPVLGMGPVLKIAASGSYSTDSYSGAIFKSVCEKAGVPMQKFVNRSDVRGGTTIGPMSAADLCIPVVDMGAPLIGMHSVRELASVKDNYYTVKAFTEFYNL</sequence>
<keyword evidence="8 9" id="KW-0482">Metalloprotease</keyword>
<protein>
    <recommendedName>
        <fullName evidence="10">M18 family aminopeptidase</fullName>
        <ecNumber evidence="10">3.4.11.-</ecNumber>
    </recommendedName>
</protein>
<evidence type="ECO:0000256" key="10">
    <source>
        <dbReference type="RuleBase" id="RU004387"/>
    </source>
</evidence>
<dbReference type="GO" id="GO:0008237">
    <property type="term" value="F:metallopeptidase activity"/>
    <property type="evidence" value="ECO:0007669"/>
    <property type="project" value="UniProtKB-KW"/>
</dbReference>
<keyword evidence="7 9" id="KW-0862">Zinc</keyword>
<name>A0A1V4SVA0_9CLOT</name>
<evidence type="ECO:0000256" key="3">
    <source>
        <dbReference type="ARBA" id="ARBA00022438"/>
    </source>
</evidence>
<dbReference type="Proteomes" id="UP000191448">
    <property type="component" value="Unassembled WGS sequence"/>
</dbReference>
<keyword evidence="6 9" id="KW-0378">Hydrolase</keyword>
<dbReference type="InterPro" id="IPR001948">
    <property type="entry name" value="Peptidase_M18"/>
</dbReference>
<dbReference type="Gene3D" id="2.30.250.10">
    <property type="entry name" value="Aminopeptidase i, Domain 2"/>
    <property type="match status" value="1"/>
</dbReference>
<gene>
    <name evidence="11" type="primary">apeB</name>
    <name evidence="11" type="ORF">CLTHE_19760</name>
</gene>
<dbReference type="SUPFAM" id="SSF53187">
    <property type="entry name" value="Zn-dependent exopeptidases"/>
    <property type="match status" value="1"/>
</dbReference>
<dbReference type="SUPFAM" id="SSF101821">
    <property type="entry name" value="Aminopeptidase/glucanase lid domain"/>
    <property type="match status" value="1"/>
</dbReference>
<dbReference type="AlphaFoldDB" id="A0A1V4SVA0"/>
<dbReference type="GO" id="GO:0004177">
    <property type="term" value="F:aminopeptidase activity"/>
    <property type="evidence" value="ECO:0007669"/>
    <property type="project" value="UniProtKB-KW"/>
</dbReference>
<evidence type="ECO:0000256" key="7">
    <source>
        <dbReference type="ARBA" id="ARBA00022833"/>
    </source>
</evidence>
<dbReference type="PANTHER" id="PTHR28570">
    <property type="entry name" value="ASPARTYL AMINOPEPTIDASE"/>
    <property type="match status" value="1"/>
</dbReference>
<keyword evidence="3 9" id="KW-0031">Aminopeptidase</keyword>
<dbReference type="InterPro" id="IPR023358">
    <property type="entry name" value="Peptidase_M18_dom2"/>
</dbReference>
<organism evidence="11 12">
    <name type="scientific">Clostridium thermobutyricum DSM 4928</name>
    <dbReference type="NCBI Taxonomy" id="1121339"/>
    <lineage>
        <taxon>Bacteria</taxon>
        <taxon>Bacillati</taxon>
        <taxon>Bacillota</taxon>
        <taxon>Clostridia</taxon>
        <taxon>Eubacteriales</taxon>
        <taxon>Clostridiaceae</taxon>
        <taxon>Clostridium</taxon>
    </lineage>
</organism>
<evidence type="ECO:0000256" key="6">
    <source>
        <dbReference type="ARBA" id="ARBA00022801"/>
    </source>
</evidence>
<dbReference type="PANTHER" id="PTHR28570:SF3">
    <property type="entry name" value="ASPARTYL AMINOPEPTIDASE"/>
    <property type="match status" value="1"/>
</dbReference>
<evidence type="ECO:0000313" key="11">
    <source>
        <dbReference type="EMBL" id="OPX47413.1"/>
    </source>
</evidence>
<dbReference type="EMBL" id="LTAY01000048">
    <property type="protein sequence ID" value="OPX47413.1"/>
    <property type="molecule type" value="Genomic_DNA"/>
</dbReference>
<dbReference type="NCBIfam" id="NF002759">
    <property type="entry name" value="PRK02813.1"/>
    <property type="match status" value="1"/>
</dbReference>
<evidence type="ECO:0000256" key="8">
    <source>
        <dbReference type="ARBA" id="ARBA00023049"/>
    </source>
</evidence>
<dbReference type="Pfam" id="PF02127">
    <property type="entry name" value="Peptidase_M18"/>
    <property type="match status" value="1"/>
</dbReference>
<evidence type="ECO:0000256" key="2">
    <source>
        <dbReference type="ARBA" id="ARBA00008290"/>
    </source>
</evidence>
<keyword evidence="4 9" id="KW-0645">Protease</keyword>
<evidence type="ECO:0000256" key="4">
    <source>
        <dbReference type="ARBA" id="ARBA00022670"/>
    </source>
</evidence>
<evidence type="ECO:0000313" key="12">
    <source>
        <dbReference type="Proteomes" id="UP000191448"/>
    </source>
</evidence>
<evidence type="ECO:0000256" key="9">
    <source>
        <dbReference type="RuleBase" id="RU004386"/>
    </source>
</evidence>
<dbReference type="GO" id="GO:0008270">
    <property type="term" value="F:zinc ion binding"/>
    <property type="evidence" value="ECO:0007669"/>
    <property type="project" value="InterPro"/>
</dbReference>
<dbReference type="GO" id="GO:0005737">
    <property type="term" value="C:cytoplasm"/>
    <property type="evidence" value="ECO:0007669"/>
    <property type="project" value="UniProtKB-ARBA"/>
</dbReference>
<dbReference type="EC" id="3.4.11.-" evidence="10"/>
<dbReference type="OrthoDB" id="9764268at2"/>
<dbReference type="RefSeq" id="WP_080023171.1">
    <property type="nucleotide sequence ID" value="NZ_LTAY01000048.1"/>
</dbReference>
<dbReference type="CDD" id="cd05658">
    <property type="entry name" value="M18_DAP"/>
    <property type="match status" value="1"/>
</dbReference>
<dbReference type="FunFam" id="2.30.250.10:FF:000003">
    <property type="entry name" value="Probable M18 family aminopeptidase 2"/>
    <property type="match status" value="1"/>
</dbReference>
<reference evidence="11 12" key="1">
    <citation type="submission" date="2016-02" db="EMBL/GenBank/DDBJ databases">
        <title>Genome sequence of Clostridium thermobutyricum DSM 4928.</title>
        <authorList>
            <person name="Poehlein A."/>
            <person name="Daniel R."/>
        </authorList>
    </citation>
    <scope>NUCLEOTIDE SEQUENCE [LARGE SCALE GENOMIC DNA]</scope>
    <source>
        <strain evidence="11 12">DSM 4928</strain>
    </source>
</reference>
<proteinExistence type="inferred from homology"/>
<dbReference type="Gene3D" id="3.40.630.10">
    <property type="entry name" value="Zn peptidases"/>
    <property type="match status" value="1"/>
</dbReference>
<evidence type="ECO:0000256" key="1">
    <source>
        <dbReference type="ARBA" id="ARBA00001947"/>
    </source>
</evidence>
<accession>A0A1V4SVA0</accession>
<keyword evidence="5 9" id="KW-0479">Metal-binding</keyword>